<dbReference type="PANTHER" id="PTHR10219:SF43">
    <property type="entry name" value="GLYCOLIPID TRANSFER PROTEIN DOMAIN-CONTAINING PROTEIN"/>
    <property type="match status" value="1"/>
</dbReference>
<name>A0A0P4ZMT6_9CRUS</name>
<evidence type="ECO:0000313" key="3">
    <source>
        <dbReference type="EMBL" id="JAJ12952.1"/>
    </source>
</evidence>
<comment type="similarity">
    <text evidence="1">Belongs to the GLTP family.</text>
</comment>
<protein>
    <submittedName>
        <fullName evidence="3">Glycolipid transfer protein domain-containing protein</fullName>
    </submittedName>
</protein>
<dbReference type="GO" id="GO:1902387">
    <property type="term" value="F:ceramide 1-phosphate binding"/>
    <property type="evidence" value="ECO:0007669"/>
    <property type="project" value="TreeGrafter"/>
</dbReference>
<dbReference type="Proteomes" id="UP000076858">
    <property type="component" value="Unassembled WGS sequence"/>
</dbReference>
<sequence>MSSPEKKFDLDYLHIKLSAVYEKSSRLDMDSYINAYTEFNKFFGLMGTVFGFVSSDVTSKLEILQAFRQGPNGQYFETIEDMIMYEEKENKFSDSKYISGSRTLLRLHRALLFIALFLEELFQLKSDDKLSGVCQKTYSATLGQYHPWIIQKAAIMAMYALPTKFGLLQRIKGPNETEEHYAELLPKAVNAMKEVYNKTQKLYQDHNILELP</sequence>
<dbReference type="OrthoDB" id="116883at2759"/>
<dbReference type="GO" id="GO:0016020">
    <property type="term" value="C:membrane"/>
    <property type="evidence" value="ECO:0007669"/>
    <property type="project" value="TreeGrafter"/>
</dbReference>
<dbReference type="PANTHER" id="PTHR10219">
    <property type="entry name" value="GLYCOLIPID TRANSFER PROTEIN-RELATED"/>
    <property type="match status" value="1"/>
</dbReference>
<reference evidence="4 5" key="3">
    <citation type="submission" date="2016-03" db="EMBL/GenBank/DDBJ databases">
        <title>EvidentialGene: Evidence-directed Construction of Genes on Genomes.</title>
        <authorList>
            <person name="Gilbert D.G."/>
            <person name="Choi J.-H."/>
            <person name="Mockaitis K."/>
            <person name="Colbourne J."/>
            <person name="Pfrender M."/>
        </authorList>
    </citation>
    <scope>NUCLEOTIDE SEQUENCE [LARGE SCALE GENOMIC DNA]</scope>
    <source>
        <strain evidence="4 5">Xinb3</strain>
        <tissue evidence="4">Complete organism</tissue>
    </source>
</reference>
<dbReference type="InterPro" id="IPR014830">
    <property type="entry name" value="Glycolipid_transfer_prot_dom"/>
</dbReference>
<evidence type="ECO:0000256" key="1">
    <source>
        <dbReference type="ARBA" id="ARBA00007148"/>
    </source>
</evidence>
<reference evidence="3" key="2">
    <citation type="submission" date="2015-10" db="EMBL/GenBank/DDBJ databases">
        <authorList>
            <person name="Gilbert D.G."/>
        </authorList>
    </citation>
    <scope>NUCLEOTIDE SEQUENCE</scope>
</reference>
<dbReference type="Pfam" id="PF08718">
    <property type="entry name" value="GLTP"/>
    <property type="match status" value="1"/>
</dbReference>
<gene>
    <name evidence="4" type="ORF">APZ42_020760</name>
</gene>
<dbReference type="FunFam" id="1.10.3520.10:FF:000002">
    <property type="entry name" value="Ceramide-1-phosphate transfer protein"/>
    <property type="match status" value="1"/>
</dbReference>
<dbReference type="STRING" id="35525.A0A0P4ZMT6"/>
<accession>A0A0P4ZMT6</accession>
<keyword evidence="5" id="KW-1185">Reference proteome</keyword>
<dbReference type="EMBL" id="GDIP01210450">
    <property type="protein sequence ID" value="JAJ12952.1"/>
    <property type="molecule type" value="Transcribed_RNA"/>
</dbReference>
<dbReference type="AlphaFoldDB" id="A0A0P4ZMT6"/>
<dbReference type="SUPFAM" id="SSF110004">
    <property type="entry name" value="Glycolipid transfer protein, GLTP"/>
    <property type="match status" value="1"/>
</dbReference>
<organism evidence="3">
    <name type="scientific">Daphnia magna</name>
    <dbReference type="NCBI Taxonomy" id="35525"/>
    <lineage>
        <taxon>Eukaryota</taxon>
        <taxon>Metazoa</taxon>
        <taxon>Ecdysozoa</taxon>
        <taxon>Arthropoda</taxon>
        <taxon>Crustacea</taxon>
        <taxon>Branchiopoda</taxon>
        <taxon>Diplostraca</taxon>
        <taxon>Cladocera</taxon>
        <taxon>Anomopoda</taxon>
        <taxon>Daphniidae</taxon>
        <taxon>Daphnia</taxon>
    </lineage>
</organism>
<dbReference type="GO" id="GO:1902388">
    <property type="term" value="F:ceramide 1-phosphate transfer activity"/>
    <property type="evidence" value="ECO:0007669"/>
    <property type="project" value="TreeGrafter"/>
</dbReference>
<dbReference type="EMBL" id="LRGB01001005">
    <property type="protein sequence ID" value="KZS14098.1"/>
    <property type="molecule type" value="Genomic_DNA"/>
</dbReference>
<dbReference type="InterPro" id="IPR036497">
    <property type="entry name" value="GLTP_sf"/>
</dbReference>
<feature type="domain" description="Glycolipid transfer protein" evidence="2">
    <location>
        <begin position="28"/>
        <end position="172"/>
    </location>
</feature>
<reference evidence="3" key="1">
    <citation type="submission" date="2015-10" db="EMBL/GenBank/DDBJ databases">
        <title>Daphnia magna gene sets from two clonal populations assembled and annotated with EvidentialGene.</title>
        <authorList>
            <person name="Gilbert D."/>
            <person name="Podicheti R."/>
            <person name="Orsini L."/>
            <person name="Colbourne J."/>
            <person name="Pfrender M."/>
        </authorList>
    </citation>
    <scope>NUCLEOTIDE SEQUENCE</scope>
</reference>
<dbReference type="GO" id="GO:0005829">
    <property type="term" value="C:cytosol"/>
    <property type="evidence" value="ECO:0007669"/>
    <property type="project" value="TreeGrafter"/>
</dbReference>
<proteinExistence type="inferred from homology"/>
<evidence type="ECO:0000313" key="5">
    <source>
        <dbReference type="Proteomes" id="UP000076858"/>
    </source>
</evidence>
<evidence type="ECO:0000313" key="4">
    <source>
        <dbReference type="EMBL" id="KZS14098.1"/>
    </source>
</evidence>
<dbReference type="GO" id="GO:0032691">
    <property type="term" value="P:negative regulation of interleukin-1 beta production"/>
    <property type="evidence" value="ECO:0007669"/>
    <property type="project" value="UniProtKB-ARBA"/>
</dbReference>
<evidence type="ECO:0000259" key="2">
    <source>
        <dbReference type="Pfam" id="PF08718"/>
    </source>
</evidence>
<dbReference type="Gene3D" id="1.10.3520.10">
    <property type="entry name" value="Glycolipid transfer protein"/>
    <property type="match status" value="1"/>
</dbReference>